<feature type="non-terminal residue" evidence="3">
    <location>
        <position position="1"/>
    </location>
</feature>
<keyword evidence="2" id="KW-0472">Membrane</keyword>
<dbReference type="OrthoDB" id="513929at2759"/>
<organism evidence="3 4">
    <name type="scientific">Rhododendron williamsianum</name>
    <dbReference type="NCBI Taxonomy" id="262921"/>
    <lineage>
        <taxon>Eukaryota</taxon>
        <taxon>Viridiplantae</taxon>
        <taxon>Streptophyta</taxon>
        <taxon>Embryophyta</taxon>
        <taxon>Tracheophyta</taxon>
        <taxon>Spermatophyta</taxon>
        <taxon>Magnoliopsida</taxon>
        <taxon>eudicotyledons</taxon>
        <taxon>Gunneridae</taxon>
        <taxon>Pentapetalae</taxon>
        <taxon>asterids</taxon>
        <taxon>Ericales</taxon>
        <taxon>Ericaceae</taxon>
        <taxon>Ericoideae</taxon>
        <taxon>Rhodoreae</taxon>
        <taxon>Rhododendron</taxon>
    </lineage>
</organism>
<keyword evidence="2" id="KW-0812">Transmembrane</keyword>
<keyword evidence="2" id="KW-1133">Transmembrane helix</keyword>
<comment type="caution">
    <text evidence="3">The sequence shown here is derived from an EMBL/GenBank/DDBJ whole genome shotgun (WGS) entry which is preliminary data.</text>
</comment>
<reference evidence="3 4" key="1">
    <citation type="journal article" date="2019" name="Genome Biol. Evol.">
        <title>The Rhododendron genome and chromosomal organization provide insight into shared whole-genome duplications across the heath family (Ericaceae).</title>
        <authorList>
            <person name="Soza V.L."/>
            <person name="Lindsley D."/>
            <person name="Waalkes A."/>
            <person name="Ramage E."/>
            <person name="Patwardhan R.P."/>
            <person name="Burton J.N."/>
            <person name="Adey A."/>
            <person name="Kumar A."/>
            <person name="Qiu R."/>
            <person name="Shendure J."/>
            <person name="Hall B."/>
        </authorList>
    </citation>
    <scope>NUCLEOTIDE SEQUENCE [LARGE SCALE GENOMIC DNA]</scope>
    <source>
        <strain evidence="3">RSF 1966-606</strain>
    </source>
</reference>
<dbReference type="PANTHER" id="PTHR37224">
    <property type="entry name" value="OS02G0804400 PROTEIN"/>
    <property type="match status" value="1"/>
</dbReference>
<accession>A0A6A4LAN4</accession>
<dbReference type="EMBL" id="QEFC01002168">
    <property type="protein sequence ID" value="KAE9453514.1"/>
    <property type="molecule type" value="Genomic_DNA"/>
</dbReference>
<dbReference type="AlphaFoldDB" id="A0A6A4LAN4"/>
<feature type="transmembrane region" description="Helical" evidence="2">
    <location>
        <begin position="116"/>
        <end position="135"/>
    </location>
</feature>
<gene>
    <name evidence="3" type="ORF">C3L33_14567</name>
</gene>
<evidence type="ECO:0000313" key="4">
    <source>
        <dbReference type="Proteomes" id="UP000428333"/>
    </source>
</evidence>
<evidence type="ECO:0000256" key="2">
    <source>
        <dbReference type="SAM" id="Phobius"/>
    </source>
</evidence>
<protein>
    <submittedName>
        <fullName evidence="3">Uncharacterized protein</fullName>
    </submittedName>
</protein>
<evidence type="ECO:0000313" key="3">
    <source>
        <dbReference type="EMBL" id="KAE9453514.1"/>
    </source>
</evidence>
<feature type="transmembrane region" description="Helical" evidence="2">
    <location>
        <begin position="86"/>
        <end position="104"/>
    </location>
</feature>
<dbReference type="Proteomes" id="UP000428333">
    <property type="component" value="Linkage Group LG08"/>
</dbReference>
<name>A0A6A4LAN4_9ERIC</name>
<proteinExistence type="predicted"/>
<feature type="region of interest" description="Disordered" evidence="1">
    <location>
        <begin position="1"/>
        <end position="34"/>
    </location>
</feature>
<sequence length="142" mass="15172">MATTTNTVAPQAPRILSPPSPGRRLNPRVTRSKTPAEISVGVPIHLPAAAFKSSVVVRASDPEREEVNSSTEESGRAFTSQEDLNYLWKLGAGSIAGAAAIKYGSALFPDITRPNLLEAMIIISSPVIVAVLLLIRQSRIEQ</sequence>
<evidence type="ECO:0000256" key="1">
    <source>
        <dbReference type="SAM" id="MobiDB-lite"/>
    </source>
</evidence>
<keyword evidence="4" id="KW-1185">Reference proteome</keyword>